<protein>
    <submittedName>
        <fullName evidence="2">Caspase family protein</fullName>
        <ecNumber evidence="2">3.4.22.-</ecNumber>
    </submittedName>
</protein>
<evidence type="ECO:0000313" key="3">
    <source>
        <dbReference type="Proteomes" id="UP001285263"/>
    </source>
</evidence>
<dbReference type="InterPro" id="IPR029030">
    <property type="entry name" value="Caspase-like_dom_sf"/>
</dbReference>
<sequence>MADNWAVVIGVNEYRTPEHRLKGAVNDAVQMSTWLLDHGGVDRHQLYLHLSTTEAVKAPVRVRRAERSNLVDTMEELLGRSGGEGDRFYFYFAGHGLSSAVSHQLQSAILPSDFRTIEPDRSITVASLVSLLASTGFKEQYFFIDACRNLSFDTDAVLGVYPKPRFARTPPCPQFVMYATQPGVKATEIHNPNDEHGAFTRALLDGLGGRGTAKSWIEDSGEYAVRWLSLFAYVEARVAAMKLSVGRGTEPSIIQVPQVFGERGSLNPVFRRLDETAVQPETLSICLLPEAARPLASLAISNLSAPVQTVSPMTGSTAEIPLMPRTYGLLPTAPGYRFSQRIKTLEFYEATTVNLQMLPQGGGPAQPPAMIGEGSGPHVFYTATRGPIPESFAFTGSGVHSGSLTLRAPDPMTWLEVTSAAGDRVGHGAGQLEMHALPAGFYRASLLAPDGVRSEQMLEVVPGSHAFLSLLPAAAQPAPGTAHALALAGIPTTEDGVLHPSEAIGSASFMKLSSLLALAAGAATDPDQRWGHKLRQLGLPRFDANSGVYLVLGDELADPEPLGEGASMLCVPAGEAPHDSAWGIPLALMPAFKGIGLATAPRQPGPHALRLELSSGQTMTMPVAIMPGWLALVIVTRESDRSLELHHYQVPLLDFEDLHSRRPDATAFATLRRAELMQRLVQAGRLEPLEPDINLLLWDKWRDPIAGCLGAYLLLAKGRLDDLAVPAGNLVRFFGTLPDTHLLMALSHEHRRDKEAAIRSLETCLGKGLPVFRAGLEALLAAADRLSIDPGRTGLARRWLAHVPAGSLFSTEWVTSMSWRSGNDRWP</sequence>
<dbReference type="PANTHER" id="PTHR48104:SF30">
    <property type="entry name" value="METACASPASE-1"/>
    <property type="match status" value="1"/>
</dbReference>
<dbReference type="GO" id="GO:0016787">
    <property type="term" value="F:hydrolase activity"/>
    <property type="evidence" value="ECO:0007669"/>
    <property type="project" value="UniProtKB-KW"/>
</dbReference>
<dbReference type="EC" id="3.4.22.-" evidence="2"/>
<evidence type="ECO:0000313" key="2">
    <source>
        <dbReference type="EMBL" id="MDY0748995.1"/>
    </source>
</evidence>
<gene>
    <name evidence="2" type="ORF">SNE35_31140</name>
</gene>
<feature type="domain" description="Peptidase C14 caspase" evidence="1">
    <location>
        <begin position="4"/>
        <end position="239"/>
    </location>
</feature>
<evidence type="ECO:0000259" key="1">
    <source>
        <dbReference type="Pfam" id="PF00656"/>
    </source>
</evidence>
<dbReference type="Pfam" id="PF00656">
    <property type="entry name" value="Peptidase_C14"/>
    <property type="match status" value="1"/>
</dbReference>
<keyword evidence="3" id="KW-1185">Reference proteome</keyword>
<dbReference type="Gene3D" id="3.40.50.1460">
    <property type="match status" value="1"/>
</dbReference>
<comment type="caution">
    <text evidence="2">The sequence shown here is derived from an EMBL/GenBank/DDBJ whole genome shotgun (WGS) entry which is preliminary data.</text>
</comment>
<organism evidence="2 3">
    <name type="scientific">Roseateles agri</name>
    <dbReference type="NCBI Taxonomy" id="3098619"/>
    <lineage>
        <taxon>Bacteria</taxon>
        <taxon>Pseudomonadati</taxon>
        <taxon>Pseudomonadota</taxon>
        <taxon>Betaproteobacteria</taxon>
        <taxon>Burkholderiales</taxon>
        <taxon>Sphaerotilaceae</taxon>
        <taxon>Roseateles</taxon>
    </lineage>
</organism>
<dbReference type="PANTHER" id="PTHR48104">
    <property type="entry name" value="METACASPASE-4"/>
    <property type="match status" value="1"/>
</dbReference>
<dbReference type="InterPro" id="IPR050452">
    <property type="entry name" value="Metacaspase"/>
</dbReference>
<accession>A0ABU5DT60</accession>
<reference evidence="2 3" key="1">
    <citation type="submission" date="2023-11" db="EMBL/GenBank/DDBJ databases">
        <title>Paucibacter sp. nov., isolated from fresh soil in Korea.</title>
        <authorList>
            <person name="Le N.T.T."/>
        </authorList>
    </citation>
    <scope>NUCLEOTIDE SEQUENCE [LARGE SCALE GENOMIC DNA]</scope>
    <source>
        <strain evidence="2 3">R3-3</strain>
    </source>
</reference>
<name>A0ABU5DT60_9BURK</name>
<dbReference type="InterPro" id="IPR011600">
    <property type="entry name" value="Pept_C14_caspase"/>
</dbReference>
<dbReference type="SUPFAM" id="SSF52129">
    <property type="entry name" value="Caspase-like"/>
    <property type="match status" value="1"/>
</dbReference>
<dbReference type="RefSeq" id="WP_320426964.1">
    <property type="nucleotide sequence ID" value="NZ_JAXCLA010000013.1"/>
</dbReference>
<keyword evidence="2" id="KW-0378">Hydrolase</keyword>
<dbReference type="Proteomes" id="UP001285263">
    <property type="component" value="Unassembled WGS sequence"/>
</dbReference>
<dbReference type="EMBL" id="JAXCLA010000013">
    <property type="protein sequence ID" value="MDY0748995.1"/>
    <property type="molecule type" value="Genomic_DNA"/>
</dbReference>
<proteinExistence type="predicted"/>